<dbReference type="PROSITE" id="PS51257">
    <property type="entry name" value="PROKAR_LIPOPROTEIN"/>
    <property type="match status" value="1"/>
</dbReference>
<gene>
    <name evidence="1" type="ORF">GQ61_02780</name>
</gene>
<dbReference type="EMBL" id="CP008743">
    <property type="protein sequence ID" value="ARN84422.1"/>
    <property type="molecule type" value="Genomic_DNA"/>
</dbReference>
<evidence type="ECO:0000313" key="1">
    <source>
        <dbReference type="EMBL" id="ARN84422.1"/>
    </source>
</evidence>
<protein>
    <submittedName>
        <fullName evidence="1">Uncharacterized protein</fullName>
    </submittedName>
</protein>
<evidence type="ECO:0000313" key="2">
    <source>
        <dbReference type="Proteomes" id="UP000237351"/>
    </source>
</evidence>
<sequence length="117" mass="13048">MIKKSFIVSSLLLLCACHRPTEIEPGLCPSGDQVRVVFEEMMSTGKLRHISNGRIYELFSTVGDTTINPTTTMTVTEIEPVYHPPVPEFFKDVCSYLIEDTGRSLTVGIGVRRSCHD</sequence>
<accession>A0A1W6N3M3</accession>
<proteinExistence type="predicted"/>
<keyword evidence="2" id="KW-1185">Reference proteome</keyword>
<reference evidence="1 2" key="1">
    <citation type="submission" date="2014-06" db="EMBL/GenBank/DDBJ databases">
        <title>The genome of the endonuclear symbiont Nucleicultrix amoebiphila.</title>
        <authorList>
            <person name="Schulz F."/>
            <person name="Horn M."/>
        </authorList>
    </citation>
    <scope>NUCLEOTIDE SEQUENCE [LARGE SCALE GENOMIC DNA]</scope>
    <source>
        <strain evidence="1 2">FS5</strain>
    </source>
</reference>
<dbReference type="RefSeq" id="WP_085783816.1">
    <property type="nucleotide sequence ID" value="NZ_CP008743.1"/>
</dbReference>
<organism evidence="1 2">
    <name type="scientific">Candidatus Nucleicultrix amoebiphila FS5</name>
    <dbReference type="NCBI Taxonomy" id="1414854"/>
    <lineage>
        <taxon>Bacteria</taxon>
        <taxon>Pseudomonadati</taxon>
        <taxon>Pseudomonadota</taxon>
        <taxon>Alphaproteobacteria</taxon>
        <taxon>Holosporales</taxon>
        <taxon>Candidatus Nucleicultricaceae</taxon>
        <taxon>Candidatus Nucleicultrix</taxon>
    </lineage>
</organism>
<dbReference type="AlphaFoldDB" id="A0A1W6N3M3"/>
<dbReference type="KEGG" id="naf:GQ61_02780"/>
<dbReference type="Proteomes" id="UP000237351">
    <property type="component" value="Chromosome"/>
</dbReference>
<name>A0A1W6N3M3_9PROT</name>